<dbReference type="Proteomes" id="UP001596408">
    <property type="component" value="Unassembled WGS sequence"/>
</dbReference>
<name>A0ABD5TYE8_9EURY</name>
<accession>A0ABD5TYE8</accession>
<reference evidence="1 2" key="1">
    <citation type="journal article" date="2019" name="Int. J. Syst. Evol. Microbiol.">
        <title>The Global Catalogue of Microorganisms (GCM) 10K type strain sequencing project: providing services to taxonomists for standard genome sequencing and annotation.</title>
        <authorList>
            <consortium name="The Broad Institute Genomics Platform"/>
            <consortium name="The Broad Institute Genome Sequencing Center for Infectious Disease"/>
            <person name="Wu L."/>
            <person name="Ma J."/>
        </authorList>
    </citation>
    <scope>NUCLEOTIDE SEQUENCE [LARGE SCALE GENOMIC DNA]</scope>
    <source>
        <strain evidence="1 2">YIM 94188</strain>
    </source>
</reference>
<dbReference type="RefSeq" id="WP_379696039.1">
    <property type="nucleotide sequence ID" value="NZ_JBHSXH010000015.1"/>
</dbReference>
<comment type="caution">
    <text evidence="1">The sequence shown here is derived from an EMBL/GenBank/DDBJ whole genome shotgun (WGS) entry which is preliminary data.</text>
</comment>
<organism evidence="1 2">
    <name type="scientific">Halopelagius fulvigenes</name>
    <dbReference type="NCBI Taxonomy" id="1198324"/>
    <lineage>
        <taxon>Archaea</taxon>
        <taxon>Methanobacteriati</taxon>
        <taxon>Methanobacteriota</taxon>
        <taxon>Stenosarchaea group</taxon>
        <taxon>Halobacteria</taxon>
        <taxon>Halobacteriales</taxon>
        <taxon>Haloferacaceae</taxon>
    </lineage>
</organism>
<dbReference type="EMBL" id="JBHSXH010000015">
    <property type="protein sequence ID" value="MFC6825631.1"/>
    <property type="molecule type" value="Genomic_DNA"/>
</dbReference>
<sequence length="68" mass="7158">MSADVLHFLADLMVAADEWADGHMPTAVALLAEDAGVDADLVRDAAELAEIRLRSGDIEPAIAHGSEM</sequence>
<evidence type="ECO:0000313" key="2">
    <source>
        <dbReference type="Proteomes" id="UP001596408"/>
    </source>
</evidence>
<proteinExistence type="predicted"/>
<protein>
    <submittedName>
        <fullName evidence="1">Uncharacterized protein</fullName>
    </submittedName>
</protein>
<gene>
    <name evidence="1" type="ORF">ACFQEV_11610</name>
</gene>
<evidence type="ECO:0000313" key="1">
    <source>
        <dbReference type="EMBL" id="MFC6825631.1"/>
    </source>
</evidence>
<keyword evidence="2" id="KW-1185">Reference proteome</keyword>
<dbReference type="AlphaFoldDB" id="A0ABD5TYE8"/>